<evidence type="ECO:0008006" key="3">
    <source>
        <dbReference type="Google" id="ProtNLM"/>
    </source>
</evidence>
<evidence type="ECO:0000313" key="1">
    <source>
        <dbReference type="EMBL" id="MFC7356053.1"/>
    </source>
</evidence>
<organism evidence="1 2">
    <name type="scientific">Jejudonia soesokkakensis</name>
    <dbReference type="NCBI Taxonomy" id="1323432"/>
    <lineage>
        <taxon>Bacteria</taxon>
        <taxon>Pseudomonadati</taxon>
        <taxon>Bacteroidota</taxon>
        <taxon>Flavobacteriia</taxon>
        <taxon>Flavobacteriales</taxon>
        <taxon>Flavobacteriaceae</taxon>
        <taxon>Jejudonia</taxon>
    </lineage>
</organism>
<reference evidence="2" key="1">
    <citation type="journal article" date="2019" name="Int. J. Syst. Evol. Microbiol.">
        <title>The Global Catalogue of Microorganisms (GCM) 10K type strain sequencing project: providing services to taxonomists for standard genome sequencing and annotation.</title>
        <authorList>
            <consortium name="The Broad Institute Genomics Platform"/>
            <consortium name="The Broad Institute Genome Sequencing Center for Infectious Disease"/>
            <person name="Wu L."/>
            <person name="Ma J."/>
        </authorList>
    </citation>
    <scope>NUCLEOTIDE SEQUENCE [LARGE SCALE GENOMIC DNA]</scope>
    <source>
        <strain evidence="2">CGMCC 1.16306</strain>
    </source>
</reference>
<keyword evidence="2" id="KW-1185">Reference proteome</keyword>
<sequence>MRKDINFHTAEKVQVVAIREWDKDFLAQHWNIYVVNNSDVLLETVLVMSRGISEDKKTTTLRRNLGNLSPESSIKIEFITDTVLGFTNEYLVTYFSEDKLYEKVFTFLPHSISEKNTTEIPVIHSEGIIAS</sequence>
<dbReference type="Proteomes" id="UP001596415">
    <property type="component" value="Unassembled WGS sequence"/>
</dbReference>
<name>A0ABW2MQV2_9FLAO</name>
<dbReference type="RefSeq" id="WP_380215429.1">
    <property type="nucleotide sequence ID" value="NZ_JBHTBN010000001.1"/>
</dbReference>
<gene>
    <name evidence="1" type="ORF">ACFQO1_00010</name>
</gene>
<proteinExistence type="predicted"/>
<evidence type="ECO:0000313" key="2">
    <source>
        <dbReference type="Proteomes" id="UP001596415"/>
    </source>
</evidence>
<dbReference type="EMBL" id="JBHTBN010000001">
    <property type="protein sequence ID" value="MFC7356053.1"/>
    <property type="molecule type" value="Genomic_DNA"/>
</dbReference>
<accession>A0ABW2MQV2</accession>
<protein>
    <recommendedName>
        <fullName evidence="3">Phenylalanyl-tRNA synthetase subunit alpha</fullName>
    </recommendedName>
</protein>
<comment type="caution">
    <text evidence="1">The sequence shown here is derived from an EMBL/GenBank/DDBJ whole genome shotgun (WGS) entry which is preliminary data.</text>
</comment>